<proteinExistence type="predicted"/>
<organism evidence="2 3">
    <name type="scientific">Desulfuromusa kysingii</name>
    <dbReference type="NCBI Taxonomy" id="37625"/>
    <lineage>
        <taxon>Bacteria</taxon>
        <taxon>Pseudomonadati</taxon>
        <taxon>Thermodesulfobacteriota</taxon>
        <taxon>Desulfuromonadia</taxon>
        <taxon>Desulfuromonadales</taxon>
        <taxon>Geopsychrobacteraceae</taxon>
        <taxon>Desulfuromusa</taxon>
    </lineage>
</organism>
<dbReference type="AlphaFoldDB" id="A0A1H3XI10"/>
<keyword evidence="3" id="KW-1185">Reference proteome</keyword>
<accession>A0A1H3XI10</accession>
<feature type="domain" description="LUD" evidence="1">
    <location>
        <begin position="15"/>
        <end position="177"/>
    </location>
</feature>
<dbReference type="PANTHER" id="PTHR43682">
    <property type="entry name" value="LACTATE UTILIZATION PROTEIN C"/>
    <property type="match status" value="1"/>
</dbReference>
<evidence type="ECO:0000259" key="1">
    <source>
        <dbReference type="Pfam" id="PF02589"/>
    </source>
</evidence>
<dbReference type="PANTHER" id="PTHR43682:SF1">
    <property type="entry name" value="LACTATE UTILIZATION PROTEIN C"/>
    <property type="match status" value="1"/>
</dbReference>
<dbReference type="RefSeq" id="WP_092345281.1">
    <property type="nucleotide sequence ID" value="NZ_FNQN01000002.1"/>
</dbReference>
<dbReference type="Pfam" id="PF02589">
    <property type="entry name" value="LUD_dom"/>
    <property type="match status" value="1"/>
</dbReference>
<dbReference type="Proteomes" id="UP000199409">
    <property type="component" value="Unassembled WGS sequence"/>
</dbReference>
<dbReference type="InterPro" id="IPR037171">
    <property type="entry name" value="NagB/RpiA_transferase-like"/>
</dbReference>
<sequence length="187" mass="20123">MLPTQLVSQFTQAAINSGAEVIAVKSIGDAAEYIATQITGVLLVPPFLTAGRFKLKSALKKTGISIEVDNFRTAAIQAEAGITGVNFAIADTGTLVLESTHEDVRLATTLPPKQFALLDPEKIVADGLQAVKPLRQLHQRNPRNYIAYVTGPSRTADIERVLTIGAHGPKQLFILLVPGFSNDYLEM</sequence>
<dbReference type="STRING" id="37625.SAMN05660420_00981"/>
<dbReference type="SUPFAM" id="SSF100950">
    <property type="entry name" value="NagB/RpiA/CoA transferase-like"/>
    <property type="match status" value="1"/>
</dbReference>
<evidence type="ECO:0000313" key="3">
    <source>
        <dbReference type="Proteomes" id="UP000199409"/>
    </source>
</evidence>
<protein>
    <submittedName>
        <fullName evidence="2">L-lactate dehydrogenase complex protein LldG</fullName>
    </submittedName>
</protein>
<gene>
    <name evidence="2" type="ORF">SAMN05660420_00981</name>
</gene>
<dbReference type="InterPro" id="IPR003741">
    <property type="entry name" value="LUD_dom"/>
</dbReference>
<dbReference type="Gene3D" id="3.40.50.10420">
    <property type="entry name" value="NagB/RpiA/CoA transferase-like"/>
    <property type="match status" value="1"/>
</dbReference>
<reference evidence="2 3" key="1">
    <citation type="submission" date="2016-10" db="EMBL/GenBank/DDBJ databases">
        <authorList>
            <person name="de Groot N.N."/>
        </authorList>
    </citation>
    <scope>NUCLEOTIDE SEQUENCE [LARGE SCALE GENOMIC DNA]</scope>
    <source>
        <strain evidence="2 3">DSM 7343</strain>
    </source>
</reference>
<name>A0A1H3XI10_9BACT</name>
<dbReference type="EMBL" id="FNQN01000002">
    <property type="protein sequence ID" value="SDZ98953.1"/>
    <property type="molecule type" value="Genomic_DNA"/>
</dbReference>
<dbReference type="InterPro" id="IPR024185">
    <property type="entry name" value="FTHF_cligase-like_sf"/>
</dbReference>
<dbReference type="OrthoDB" id="9794187at2"/>
<evidence type="ECO:0000313" key="2">
    <source>
        <dbReference type="EMBL" id="SDZ98953.1"/>
    </source>
</evidence>